<keyword evidence="4" id="KW-0132">Cell division</keyword>
<evidence type="ECO:0000256" key="6">
    <source>
        <dbReference type="ARBA" id="ARBA00022960"/>
    </source>
</evidence>
<evidence type="ECO:0000256" key="15">
    <source>
        <dbReference type="SAM" id="Phobius"/>
    </source>
</evidence>
<dbReference type="GO" id="GO:0008360">
    <property type="term" value="P:regulation of cell shape"/>
    <property type="evidence" value="ECO:0007669"/>
    <property type="project" value="UniProtKB-KW"/>
</dbReference>
<evidence type="ECO:0000256" key="10">
    <source>
        <dbReference type="ARBA" id="ARBA00035657"/>
    </source>
</evidence>
<dbReference type="PANTHER" id="PTHR39579">
    <property type="entry name" value="INNER MEMBRANE PROTEIN YHCB"/>
    <property type="match status" value="1"/>
</dbReference>
<evidence type="ECO:0000256" key="11">
    <source>
        <dbReference type="ARBA" id="ARBA00035703"/>
    </source>
</evidence>
<comment type="similarity">
    <text evidence="10">Belongs to the ZapG family.</text>
</comment>
<evidence type="ECO:0000256" key="3">
    <source>
        <dbReference type="ARBA" id="ARBA00022519"/>
    </source>
</evidence>
<protein>
    <recommendedName>
        <fullName evidence="11">Z-ring associated protein G</fullName>
    </recommendedName>
    <alternativeName>
        <fullName evidence="12">Cell division protein ZapG</fullName>
    </alternativeName>
</protein>
<keyword evidence="13" id="KW-0175">Coiled coil</keyword>
<sequence length="132" mass="15122">MTWEYGLIGLIVGVIVGVVITRFGSRKLRDQHALQYELEKTKDELKELKQELNGHFVRSAELLENMSQNYQELYQHMSSTTKELLPEQAAQSNPFIWQQSAKDAESENGLAEMPRDYSEKSSGLLRSSNTEK</sequence>
<feature type="coiled-coil region" evidence="13">
    <location>
        <begin position="31"/>
        <end position="83"/>
    </location>
</feature>
<keyword evidence="6" id="KW-0133">Cell shape</keyword>
<dbReference type="Pfam" id="PF06295">
    <property type="entry name" value="ZapG-like"/>
    <property type="match status" value="1"/>
</dbReference>
<dbReference type="NCBIfam" id="NF008672">
    <property type="entry name" value="PRK11677.1"/>
    <property type="match status" value="1"/>
</dbReference>
<dbReference type="STRING" id="988801.SAMN05216522_10166"/>
<evidence type="ECO:0000313" key="17">
    <source>
        <dbReference type="Proteomes" id="UP000242515"/>
    </source>
</evidence>
<reference evidence="17" key="1">
    <citation type="submission" date="2016-10" db="EMBL/GenBank/DDBJ databases">
        <authorList>
            <person name="Varghese N."/>
            <person name="Submissions S."/>
        </authorList>
    </citation>
    <scope>NUCLEOTIDE SEQUENCE [LARGE SCALE GENOMIC DNA]</scope>
    <source>
        <strain evidence="17">8N4</strain>
    </source>
</reference>
<dbReference type="InterPro" id="IPR009386">
    <property type="entry name" value="ZapG-like"/>
</dbReference>
<evidence type="ECO:0000256" key="2">
    <source>
        <dbReference type="ARBA" id="ARBA00022475"/>
    </source>
</evidence>
<evidence type="ECO:0000256" key="13">
    <source>
        <dbReference type="SAM" id="Coils"/>
    </source>
</evidence>
<accession>A0A1H9CYZ8</accession>
<dbReference type="PANTHER" id="PTHR39579:SF1">
    <property type="entry name" value="INNER MEMBRANE PROTEIN YHCB"/>
    <property type="match status" value="1"/>
</dbReference>
<organism evidence="16 17">
    <name type="scientific">Rosenbergiella nectarea</name>
    <dbReference type="NCBI Taxonomy" id="988801"/>
    <lineage>
        <taxon>Bacteria</taxon>
        <taxon>Pseudomonadati</taxon>
        <taxon>Pseudomonadota</taxon>
        <taxon>Gammaproteobacteria</taxon>
        <taxon>Enterobacterales</taxon>
        <taxon>Erwiniaceae</taxon>
        <taxon>Rosenbergiella</taxon>
    </lineage>
</organism>
<evidence type="ECO:0000256" key="7">
    <source>
        <dbReference type="ARBA" id="ARBA00022989"/>
    </source>
</evidence>
<name>A0A1H9CYZ8_9GAMM</name>
<evidence type="ECO:0000256" key="14">
    <source>
        <dbReference type="SAM" id="MobiDB-lite"/>
    </source>
</evidence>
<keyword evidence="8 15" id="KW-0472">Membrane</keyword>
<keyword evidence="2" id="KW-1003">Cell membrane</keyword>
<comment type="subcellular location">
    <subcellularLocation>
        <location evidence="1">Cell inner membrane</location>
        <topology evidence="1">Single-pass membrane protein</topology>
    </subcellularLocation>
</comment>
<evidence type="ECO:0000256" key="4">
    <source>
        <dbReference type="ARBA" id="ARBA00022618"/>
    </source>
</evidence>
<keyword evidence="17" id="KW-1185">Reference proteome</keyword>
<feature type="region of interest" description="Disordered" evidence="14">
    <location>
        <begin position="96"/>
        <end position="132"/>
    </location>
</feature>
<evidence type="ECO:0000256" key="9">
    <source>
        <dbReference type="ARBA" id="ARBA00023306"/>
    </source>
</evidence>
<feature type="compositionally biased region" description="Polar residues" evidence="14">
    <location>
        <begin position="120"/>
        <end position="132"/>
    </location>
</feature>
<dbReference type="EMBL" id="FOGC01000001">
    <property type="protein sequence ID" value="SEQ06357.1"/>
    <property type="molecule type" value="Genomic_DNA"/>
</dbReference>
<dbReference type="AlphaFoldDB" id="A0A1H9CYZ8"/>
<dbReference type="GO" id="GO:0051301">
    <property type="term" value="P:cell division"/>
    <property type="evidence" value="ECO:0007669"/>
    <property type="project" value="UniProtKB-KW"/>
</dbReference>
<dbReference type="PIRSF" id="PIRSF006318">
    <property type="entry name" value="YhcB"/>
    <property type="match status" value="1"/>
</dbReference>
<dbReference type="OrthoDB" id="6401511at2"/>
<dbReference type="Proteomes" id="UP000242515">
    <property type="component" value="Unassembled WGS sequence"/>
</dbReference>
<keyword evidence="9" id="KW-0131">Cell cycle</keyword>
<feature type="transmembrane region" description="Helical" evidence="15">
    <location>
        <begin position="6"/>
        <end position="24"/>
    </location>
</feature>
<evidence type="ECO:0000256" key="8">
    <source>
        <dbReference type="ARBA" id="ARBA00023136"/>
    </source>
</evidence>
<evidence type="ECO:0000256" key="12">
    <source>
        <dbReference type="ARBA" id="ARBA00035727"/>
    </source>
</evidence>
<dbReference type="RefSeq" id="WP_092671110.1">
    <property type="nucleotide sequence ID" value="NZ_FOGC01000001.1"/>
</dbReference>
<dbReference type="GO" id="GO:0005886">
    <property type="term" value="C:plasma membrane"/>
    <property type="evidence" value="ECO:0007669"/>
    <property type="project" value="UniProtKB-SubCell"/>
</dbReference>
<proteinExistence type="inferred from homology"/>
<keyword evidence="5 15" id="KW-0812">Transmembrane</keyword>
<evidence type="ECO:0000313" key="16">
    <source>
        <dbReference type="EMBL" id="SEQ06357.1"/>
    </source>
</evidence>
<evidence type="ECO:0000256" key="1">
    <source>
        <dbReference type="ARBA" id="ARBA00004377"/>
    </source>
</evidence>
<keyword evidence="3" id="KW-0997">Cell inner membrane</keyword>
<evidence type="ECO:0000256" key="5">
    <source>
        <dbReference type="ARBA" id="ARBA00022692"/>
    </source>
</evidence>
<gene>
    <name evidence="16" type="ORF">SAMN05216522_10166</name>
</gene>
<keyword evidence="7 15" id="KW-1133">Transmembrane helix</keyword>